<dbReference type="SUPFAM" id="SSF46785">
    <property type="entry name" value="Winged helix' DNA-binding domain"/>
    <property type="match status" value="1"/>
</dbReference>
<evidence type="ECO:0000313" key="4">
    <source>
        <dbReference type="EMBL" id="TYZ20503.1"/>
    </source>
</evidence>
<keyword evidence="2" id="KW-0175">Coiled coil</keyword>
<evidence type="ECO:0000313" key="5">
    <source>
        <dbReference type="Proteomes" id="UP000323646"/>
    </source>
</evidence>
<dbReference type="Gene3D" id="1.10.10.10">
    <property type="entry name" value="Winged helix-like DNA-binding domain superfamily/Winged helix DNA-binding domain"/>
    <property type="match status" value="1"/>
</dbReference>
<dbReference type="Pfam" id="PF21205">
    <property type="entry name" value="Rep3_C"/>
    <property type="match status" value="1"/>
</dbReference>
<organism evidence="4 5">
    <name type="scientific">Selenomonas ruminis</name>
    <dbReference type="NCBI Taxonomy" id="2593411"/>
    <lineage>
        <taxon>Bacteria</taxon>
        <taxon>Bacillati</taxon>
        <taxon>Bacillota</taxon>
        <taxon>Negativicutes</taxon>
        <taxon>Selenomonadales</taxon>
        <taxon>Selenomonadaceae</taxon>
        <taxon>Selenomonas</taxon>
    </lineage>
</organism>
<reference evidence="4 5" key="1">
    <citation type="submission" date="2019-08" db="EMBL/GenBank/DDBJ databases">
        <title>Selenomonas sp. mPRGC5 and Selenomonas sp. mPRGC8 isolated from ruminal fluid of dairy goat (Capra hircus).</title>
        <authorList>
            <person name="Poothong S."/>
            <person name="Nuengjamnong C."/>
            <person name="Tanasupawat S."/>
        </authorList>
    </citation>
    <scope>NUCLEOTIDE SEQUENCE [LARGE SCALE GENOMIC DNA]</scope>
    <source>
        <strain evidence="5">mPRGC5</strain>
    </source>
</reference>
<keyword evidence="5" id="KW-1185">Reference proteome</keyword>
<comment type="caution">
    <text evidence="4">The sequence shown here is derived from an EMBL/GenBank/DDBJ whole genome shotgun (WGS) entry which is preliminary data.</text>
</comment>
<feature type="coiled-coil region" evidence="2">
    <location>
        <begin position="236"/>
        <end position="266"/>
    </location>
</feature>
<feature type="domain" description="Initiator Rep protein WH1" evidence="3">
    <location>
        <begin position="18"/>
        <end position="63"/>
    </location>
</feature>
<proteinExistence type="inferred from homology"/>
<dbReference type="Pfam" id="PF01051">
    <property type="entry name" value="Rep3_N"/>
    <property type="match status" value="1"/>
</dbReference>
<dbReference type="InterPro" id="IPR036390">
    <property type="entry name" value="WH_DNA-bd_sf"/>
</dbReference>
<evidence type="ECO:0000256" key="2">
    <source>
        <dbReference type="SAM" id="Coils"/>
    </source>
</evidence>
<dbReference type="OrthoDB" id="1669414at2"/>
<comment type="similarity">
    <text evidence="1">Belongs to the initiator RepB protein family.</text>
</comment>
<dbReference type="InterPro" id="IPR000525">
    <property type="entry name" value="Initiator_Rep_WH1"/>
</dbReference>
<evidence type="ECO:0000256" key="1">
    <source>
        <dbReference type="ARBA" id="ARBA00038283"/>
    </source>
</evidence>
<dbReference type="Proteomes" id="UP000323646">
    <property type="component" value="Unassembled WGS sequence"/>
</dbReference>
<evidence type="ECO:0000259" key="3">
    <source>
        <dbReference type="Pfam" id="PF01051"/>
    </source>
</evidence>
<gene>
    <name evidence="4" type="ORF">FZ040_11840</name>
</gene>
<name>A0A5D6VW86_9FIRM</name>
<protein>
    <submittedName>
        <fullName evidence="4">Replication initiation protein</fullName>
    </submittedName>
</protein>
<dbReference type="GO" id="GO:0006270">
    <property type="term" value="P:DNA replication initiation"/>
    <property type="evidence" value="ECO:0007669"/>
    <property type="project" value="InterPro"/>
</dbReference>
<dbReference type="EMBL" id="VTOY01000014">
    <property type="protein sequence ID" value="TYZ20503.1"/>
    <property type="molecule type" value="Genomic_DNA"/>
</dbReference>
<dbReference type="GO" id="GO:0003887">
    <property type="term" value="F:DNA-directed DNA polymerase activity"/>
    <property type="evidence" value="ECO:0007669"/>
    <property type="project" value="InterPro"/>
</dbReference>
<sequence length="355" mass="41697">MILRREKRPASSNLKNTCRLEVSITTDLRPYLFALKSGTFTNIEVRDILALNTVAALRVYIFCKDLDRIGQHTTTIEEMRRYTGFTHSSYDQFKEFKRCVLQPAVREIRKHTDYKDFFIEDNGGRGRKATHLHFGFEPNFDSEDLFLNTSQDIAKTIVKKFSPAVQISIRIAMDHGFNPRYIKDKFDNIPDDVIKANFLYVENIITREKREGNPKSPEVYGKYFIKAVTENWALKNEKFDEMKERAKKQEQNIEIQKKIKEAQERDDVANSNEFYRTNAIKYLDAMDFTALDNFIRSNMNGLNAMAGKAVFNYEHAISRKKNYREYRILVNFITAKMTLREIDLPQQDIFNHSSR</sequence>
<dbReference type="AlphaFoldDB" id="A0A5D6VW86"/>
<accession>A0A5D6VW86</accession>
<dbReference type="InterPro" id="IPR036388">
    <property type="entry name" value="WH-like_DNA-bd_sf"/>
</dbReference>